<name>A0A9J6PJD7_9PROT</name>
<evidence type="ECO:0008006" key="4">
    <source>
        <dbReference type="Google" id="ProtNLM"/>
    </source>
</evidence>
<feature type="chain" id="PRO_5039887445" description="Secreted protein" evidence="1">
    <location>
        <begin position="24"/>
        <end position="190"/>
    </location>
</feature>
<evidence type="ECO:0000313" key="2">
    <source>
        <dbReference type="EMBL" id="MCP1337891.1"/>
    </source>
</evidence>
<dbReference type="RefSeq" id="WP_269333851.1">
    <property type="nucleotide sequence ID" value="NZ_JAMZFT010000004.1"/>
</dbReference>
<reference evidence="2" key="1">
    <citation type="submission" date="2022-06" db="EMBL/GenBank/DDBJ databases">
        <title>Isolation and Genomics of Futiania mangrovii gen. nov., sp. nov., a Rare and Metabolically-versatile member in the Class Alphaproteobacteria.</title>
        <authorList>
            <person name="Liu L."/>
            <person name="Huang W.-C."/>
            <person name="Pan J."/>
            <person name="Li J."/>
            <person name="Huang Y."/>
            <person name="Du H."/>
            <person name="Liu Y."/>
            <person name="Li M."/>
        </authorList>
    </citation>
    <scope>NUCLEOTIDE SEQUENCE</scope>
    <source>
        <strain evidence="2">FT118</strain>
    </source>
</reference>
<sequence length="190" mass="19737">MVHRIRLAAVLATTGLLSGIGTAASADGVEDRIAEALSAAPPGIRETATVSDLDGTVLRPGDGAYTCFPAPEKVAGPMCMDGEWMRWMDAWSGGKPFQAGRVGIAYMLAGDAPNGGASNVDPAASQPTTKNDWVVEGPHLMVIVPDNATLEGLPTTPDTDGPYVMWPGTPYAHIMVPVAERPAQRQAEGG</sequence>
<dbReference type="AlphaFoldDB" id="A0A9J6PJD7"/>
<proteinExistence type="predicted"/>
<dbReference type="Proteomes" id="UP001055804">
    <property type="component" value="Unassembled WGS sequence"/>
</dbReference>
<gene>
    <name evidence="2" type="ORF">NJQ99_15825</name>
</gene>
<feature type="signal peptide" evidence="1">
    <location>
        <begin position="1"/>
        <end position="23"/>
    </location>
</feature>
<dbReference type="EMBL" id="JAMZFT010000004">
    <property type="protein sequence ID" value="MCP1337891.1"/>
    <property type="molecule type" value="Genomic_DNA"/>
</dbReference>
<keyword evidence="3" id="KW-1185">Reference proteome</keyword>
<protein>
    <recommendedName>
        <fullName evidence="4">Secreted protein</fullName>
    </recommendedName>
</protein>
<evidence type="ECO:0000313" key="3">
    <source>
        <dbReference type="Proteomes" id="UP001055804"/>
    </source>
</evidence>
<accession>A0A9J6PJD7</accession>
<evidence type="ECO:0000256" key="1">
    <source>
        <dbReference type="SAM" id="SignalP"/>
    </source>
</evidence>
<organism evidence="2 3">
    <name type="scientific">Futiania mangrovi</name>
    <dbReference type="NCBI Taxonomy" id="2959716"/>
    <lineage>
        <taxon>Bacteria</taxon>
        <taxon>Pseudomonadati</taxon>
        <taxon>Pseudomonadota</taxon>
        <taxon>Alphaproteobacteria</taxon>
        <taxon>Futianiales</taxon>
        <taxon>Futianiaceae</taxon>
        <taxon>Futiania</taxon>
    </lineage>
</organism>
<keyword evidence="1" id="KW-0732">Signal</keyword>
<comment type="caution">
    <text evidence="2">The sequence shown here is derived from an EMBL/GenBank/DDBJ whole genome shotgun (WGS) entry which is preliminary data.</text>
</comment>